<comment type="caution">
    <text evidence="3">The sequence shown here is derived from an EMBL/GenBank/DDBJ whole genome shotgun (WGS) entry which is preliminary data.</text>
</comment>
<protein>
    <submittedName>
        <fullName evidence="3">Uncharacterized protein</fullName>
    </submittedName>
</protein>
<feature type="transmembrane region" description="Helical" evidence="2">
    <location>
        <begin position="52"/>
        <end position="74"/>
    </location>
</feature>
<dbReference type="STRING" id="1798492.A3C89_03445"/>
<evidence type="ECO:0000313" key="4">
    <source>
        <dbReference type="Proteomes" id="UP000178794"/>
    </source>
</evidence>
<dbReference type="Proteomes" id="UP000178794">
    <property type="component" value="Unassembled WGS sequence"/>
</dbReference>
<proteinExistence type="predicted"/>
<accession>A0A1F6DBW5</accession>
<evidence type="ECO:0000256" key="2">
    <source>
        <dbReference type="SAM" id="Phobius"/>
    </source>
</evidence>
<name>A0A1F6DBW5_9BACT</name>
<reference evidence="3 4" key="1">
    <citation type="journal article" date="2016" name="Nat. Commun.">
        <title>Thousands of microbial genomes shed light on interconnected biogeochemical processes in an aquifer system.</title>
        <authorList>
            <person name="Anantharaman K."/>
            <person name="Brown C.T."/>
            <person name="Hug L.A."/>
            <person name="Sharon I."/>
            <person name="Castelle C.J."/>
            <person name="Probst A.J."/>
            <person name="Thomas B.C."/>
            <person name="Singh A."/>
            <person name="Wilkins M.J."/>
            <person name="Karaoz U."/>
            <person name="Brodie E.L."/>
            <person name="Williams K.H."/>
            <person name="Hubbard S.S."/>
            <person name="Banfield J.F."/>
        </authorList>
    </citation>
    <scope>NUCLEOTIDE SEQUENCE [LARGE SCALE GENOMIC DNA]</scope>
</reference>
<organism evidence="3 4">
    <name type="scientific">Candidatus Kaiserbacteria bacterium RIFCSPHIGHO2_02_FULL_50_50</name>
    <dbReference type="NCBI Taxonomy" id="1798492"/>
    <lineage>
        <taxon>Bacteria</taxon>
        <taxon>Candidatus Kaiseribacteriota</taxon>
    </lineage>
</organism>
<keyword evidence="2" id="KW-0812">Transmembrane</keyword>
<keyword evidence="2" id="KW-1133">Transmembrane helix</keyword>
<gene>
    <name evidence="3" type="ORF">A3C89_03445</name>
</gene>
<dbReference type="AlphaFoldDB" id="A0A1F6DBW5"/>
<evidence type="ECO:0000313" key="3">
    <source>
        <dbReference type="EMBL" id="OGG58914.1"/>
    </source>
</evidence>
<dbReference type="EMBL" id="MFLF01000021">
    <property type="protein sequence ID" value="OGG58914.1"/>
    <property type="molecule type" value="Genomic_DNA"/>
</dbReference>
<sequence length="134" mass="14015">MPETTSQGEVPVSGTQAATPATFSVGGPAMSTTENIMNATPIENAGGAKSSVAVWVGFGLILIAMIIAGTYYYMTTVQPDVTDEIPVVNVPVETDEERATRDLDAVNATLEASLDFTDIEADLDAVTTDLDTVQ</sequence>
<feature type="compositionally biased region" description="Polar residues" evidence="1">
    <location>
        <begin position="1"/>
        <end position="22"/>
    </location>
</feature>
<feature type="region of interest" description="Disordered" evidence="1">
    <location>
        <begin position="1"/>
        <end position="27"/>
    </location>
</feature>
<keyword evidence="2" id="KW-0472">Membrane</keyword>
<evidence type="ECO:0000256" key="1">
    <source>
        <dbReference type="SAM" id="MobiDB-lite"/>
    </source>
</evidence>